<name>A0AA86S2R5_9FABA</name>
<evidence type="ECO:0000313" key="4">
    <source>
        <dbReference type="Proteomes" id="UP001189624"/>
    </source>
</evidence>
<evidence type="ECO:0000259" key="2">
    <source>
        <dbReference type="PROSITE" id="PS50104"/>
    </source>
</evidence>
<dbReference type="GO" id="GO:0007165">
    <property type="term" value="P:signal transduction"/>
    <property type="evidence" value="ECO:0007669"/>
    <property type="project" value="InterPro"/>
</dbReference>
<dbReference type="SMART" id="SM00255">
    <property type="entry name" value="TIR"/>
    <property type="match status" value="1"/>
</dbReference>
<reference evidence="3" key="1">
    <citation type="submission" date="2023-10" db="EMBL/GenBank/DDBJ databases">
        <authorList>
            <person name="Domelevo Entfellner J.-B."/>
        </authorList>
    </citation>
    <scope>NUCLEOTIDE SEQUENCE</scope>
</reference>
<dbReference type="InterPro" id="IPR000157">
    <property type="entry name" value="TIR_dom"/>
</dbReference>
<protein>
    <recommendedName>
        <fullName evidence="2">TIR domain-containing protein</fullName>
    </recommendedName>
</protein>
<dbReference type="PANTHER" id="PTHR32009">
    <property type="entry name" value="TMV RESISTANCE PROTEIN N-LIKE"/>
    <property type="match status" value="1"/>
</dbReference>
<dbReference type="FunFam" id="3.40.50.10140:FF:000007">
    <property type="entry name" value="Disease resistance protein (TIR-NBS-LRR class)"/>
    <property type="match status" value="1"/>
</dbReference>
<dbReference type="AlphaFoldDB" id="A0AA86S2R5"/>
<accession>A0AA86S2R5</accession>
<keyword evidence="4" id="KW-1185">Reference proteome</keyword>
<dbReference type="Pfam" id="PF01582">
    <property type="entry name" value="TIR"/>
    <property type="match status" value="1"/>
</dbReference>
<dbReference type="Gene3D" id="3.40.50.10140">
    <property type="entry name" value="Toll/interleukin-1 receptor homology (TIR) domain"/>
    <property type="match status" value="1"/>
</dbReference>
<evidence type="ECO:0000256" key="1">
    <source>
        <dbReference type="ARBA" id="ARBA00023027"/>
    </source>
</evidence>
<sequence length="276" mass="32007">MARSSSSSSSITPPQKHEVLISFRSEDTRKTFTSHLNGALKRLDVETYIDDNVERGEEIPSTLVRAIEEAKLSLIVFSKNYAADKWCLDELKKIVDCGRRKGQIIVPVFYDIDPSDVRNQRGTFGEAFAKHEQNFDEKKVREWKNALVEAANFSGWDCNDVNRTEFEMVEEIVNDVLEKLDRENVSDLDLQIAKLEELAKLQREFYKSITTFENMLNRDATIQRIIELKMERSVRLLRLTPNMLSYMQHSNSDDYNKSVFGNLLGRDDKSVFENMF</sequence>
<evidence type="ECO:0000313" key="3">
    <source>
        <dbReference type="EMBL" id="CAJ1931661.1"/>
    </source>
</evidence>
<dbReference type="SUPFAM" id="SSF52200">
    <property type="entry name" value="Toll/Interleukin receptor TIR domain"/>
    <property type="match status" value="1"/>
</dbReference>
<proteinExistence type="predicted"/>
<dbReference type="PROSITE" id="PS50104">
    <property type="entry name" value="TIR"/>
    <property type="match status" value="1"/>
</dbReference>
<feature type="domain" description="TIR" evidence="2">
    <location>
        <begin position="15"/>
        <end position="180"/>
    </location>
</feature>
<keyword evidence="1" id="KW-0520">NAD</keyword>
<dbReference type="Proteomes" id="UP001189624">
    <property type="component" value="Chromosome 2"/>
</dbReference>
<dbReference type="PANTHER" id="PTHR32009:SF155">
    <property type="entry name" value="DISEASE RESISTANCE PROTEIN (TIR-NBS-LRR CLASS)"/>
    <property type="match status" value="1"/>
</dbReference>
<gene>
    <name evidence="3" type="ORF">AYBTSS11_LOCUS5382</name>
</gene>
<dbReference type="Gramene" id="rna-AYBTSS11_LOCUS5382">
    <property type="protein sequence ID" value="CAJ1931661.1"/>
    <property type="gene ID" value="gene-AYBTSS11_LOCUS5382"/>
</dbReference>
<dbReference type="InterPro" id="IPR035897">
    <property type="entry name" value="Toll_tir_struct_dom_sf"/>
</dbReference>
<dbReference type="EMBL" id="OY731399">
    <property type="protein sequence ID" value="CAJ1931661.1"/>
    <property type="molecule type" value="Genomic_DNA"/>
</dbReference>
<organism evidence="3 4">
    <name type="scientific">Sphenostylis stenocarpa</name>
    <dbReference type="NCBI Taxonomy" id="92480"/>
    <lineage>
        <taxon>Eukaryota</taxon>
        <taxon>Viridiplantae</taxon>
        <taxon>Streptophyta</taxon>
        <taxon>Embryophyta</taxon>
        <taxon>Tracheophyta</taxon>
        <taxon>Spermatophyta</taxon>
        <taxon>Magnoliopsida</taxon>
        <taxon>eudicotyledons</taxon>
        <taxon>Gunneridae</taxon>
        <taxon>Pentapetalae</taxon>
        <taxon>rosids</taxon>
        <taxon>fabids</taxon>
        <taxon>Fabales</taxon>
        <taxon>Fabaceae</taxon>
        <taxon>Papilionoideae</taxon>
        <taxon>50 kb inversion clade</taxon>
        <taxon>NPAAA clade</taxon>
        <taxon>indigoferoid/millettioid clade</taxon>
        <taxon>Phaseoleae</taxon>
        <taxon>Sphenostylis</taxon>
    </lineage>
</organism>